<dbReference type="Gene3D" id="1.10.10.10">
    <property type="entry name" value="Winged helix-like DNA-binding domain superfamily/Winged helix DNA-binding domain"/>
    <property type="match status" value="1"/>
</dbReference>
<dbReference type="Gene3D" id="3.40.190.290">
    <property type="match status" value="1"/>
</dbReference>
<organism evidence="6 7">
    <name type="scientific">Nocardioides mangrovicus</name>
    <dbReference type="NCBI Taxonomy" id="2478913"/>
    <lineage>
        <taxon>Bacteria</taxon>
        <taxon>Bacillati</taxon>
        <taxon>Actinomycetota</taxon>
        <taxon>Actinomycetes</taxon>
        <taxon>Propionibacteriales</taxon>
        <taxon>Nocardioidaceae</taxon>
        <taxon>Nocardioides</taxon>
    </lineage>
</organism>
<dbReference type="GO" id="GO:0032993">
    <property type="term" value="C:protein-DNA complex"/>
    <property type="evidence" value="ECO:0007669"/>
    <property type="project" value="TreeGrafter"/>
</dbReference>
<dbReference type="PRINTS" id="PR00039">
    <property type="entry name" value="HTHLYSR"/>
</dbReference>
<dbReference type="OrthoDB" id="3181812at2"/>
<dbReference type="InterPro" id="IPR005119">
    <property type="entry name" value="LysR_subst-bd"/>
</dbReference>
<dbReference type="Proteomes" id="UP000281708">
    <property type="component" value="Unassembled WGS sequence"/>
</dbReference>
<keyword evidence="2" id="KW-0805">Transcription regulation</keyword>
<dbReference type="InterPro" id="IPR036390">
    <property type="entry name" value="WH_DNA-bd_sf"/>
</dbReference>
<evidence type="ECO:0000256" key="2">
    <source>
        <dbReference type="ARBA" id="ARBA00023015"/>
    </source>
</evidence>
<dbReference type="SUPFAM" id="SSF53850">
    <property type="entry name" value="Periplasmic binding protein-like II"/>
    <property type="match status" value="1"/>
</dbReference>
<keyword evidence="4" id="KW-0804">Transcription</keyword>
<dbReference type="EMBL" id="RDBE01000001">
    <property type="protein sequence ID" value="RLV51149.1"/>
    <property type="molecule type" value="Genomic_DNA"/>
</dbReference>
<evidence type="ECO:0000313" key="7">
    <source>
        <dbReference type="Proteomes" id="UP000281708"/>
    </source>
</evidence>
<keyword evidence="3" id="KW-0238">DNA-binding</keyword>
<proteinExistence type="inferred from homology"/>
<reference evidence="6 7" key="1">
    <citation type="submission" date="2018-10" db="EMBL/GenBank/DDBJ databases">
        <title>Marmoricola sp. 4Q3S-7 whole genome shotgun sequence.</title>
        <authorList>
            <person name="Li F."/>
        </authorList>
    </citation>
    <scope>NUCLEOTIDE SEQUENCE [LARGE SCALE GENOMIC DNA]</scope>
    <source>
        <strain evidence="6 7">4Q3S-7</strain>
    </source>
</reference>
<comment type="caution">
    <text evidence="6">The sequence shown here is derived from an EMBL/GenBank/DDBJ whole genome shotgun (WGS) entry which is preliminary data.</text>
</comment>
<sequence>MRFEQLEYVAAVARYGSLRRAAEQLHVSQPAVSEALAKLEQELGVTLLERRRTGARVTAQGRELLQHITQVLDAADQLRAAAGDAGRRRSVRLGTVNAATSSVVAPAVAGFHDAWPGVGVEVLDERQDDVVRGVEEGGLDLGLVNLLGDDDPPPGLVATTLLSGRAVVVLPVDHPLAAREVVDTAELREEPFVMMRAGYLMHRFAHRLFGDQPPRTTVTADGATMGTALVAGGLGLTLLPDYSVVDDPLERGGVLTSRPVRDGAPVSLVLVSRPDRRTPLAVRALSEELVRSAAATSAMMVDRQAGNAKVHSEELAADSA</sequence>
<dbReference type="InterPro" id="IPR036388">
    <property type="entry name" value="WH-like_DNA-bd_sf"/>
</dbReference>
<gene>
    <name evidence="6" type="ORF">D9V37_04350</name>
</gene>
<dbReference type="AlphaFoldDB" id="A0A3L8P8R0"/>
<dbReference type="Pfam" id="PF03466">
    <property type="entry name" value="LysR_substrate"/>
    <property type="match status" value="1"/>
</dbReference>
<evidence type="ECO:0000259" key="5">
    <source>
        <dbReference type="PROSITE" id="PS50931"/>
    </source>
</evidence>
<comment type="similarity">
    <text evidence="1">Belongs to the LysR transcriptional regulatory family.</text>
</comment>
<dbReference type="RefSeq" id="WP_121804829.1">
    <property type="nucleotide sequence ID" value="NZ_RDBE01000001.1"/>
</dbReference>
<dbReference type="GO" id="GO:0003700">
    <property type="term" value="F:DNA-binding transcription factor activity"/>
    <property type="evidence" value="ECO:0007669"/>
    <property type="project" value="InterPro"/>
</dbReference>
<protein>
    <submittedName>
        <fullName evidence="6">LysR family transcriptional regulator</fullName>
    </submittedName>
</protein>
<feature type="domain" description="HTH lysR-type" evidence="5">
    <location>
        <begin position="1"/>
        <end position="58"/>
    </location>
</feature>
<dbReference type="GO" id="GO:0003677">
    <property type="term" value="F:DNA binding"/>
    <property type="evidence" value="ECO:0007669"/>
    <property type="project" value="UniProtKB-KW"/>
</dbReference>
<keyword evidence="7" id="KW-1185">Reference proteome</keyword>
<dbReference type="CDD" id="cd05466">
    <property type="entry name" value="PBP2_LTTR_substrate"/>
    <property type="match status" value="1"/>
</dbReference>
<dbReference type="PANTHER" id="PTHR30346:SF28">
    <property type="entry name" value="HTH-TYPE TRANSCRIPTIONAL REGULATOR CYNR"/>
    <property type="match status" value="1"/>
</dbReference>
<dbReference type="SUPFAM" id="SSF46785">
    <property type="entry name" value="Winged helix' DNA-binding domain"/>
    <property type="match status" value="1"/>
</dbReference>
<evidence type="ECO:0000256" key="4">
    <source>
        <dbReference type="ARBA" id="ARBA00023163"/>
    </source>
</evidence>
<dbReference type="PANTHER" id="PTHR30346">
    <property type="entry name" value="TRANSCRIPTIONAL DUAL REGULATOR HCAR-RELATED"/>
    <property type="match status" value="1"/>
</dbReference>
<evidence type="ECO:0000256" key="1">
    <source>
        <dbReference type="ARBA" id="ARBA00009437"/>
    </source>
</evidence>
<evidence type="ECO:0000313" key="6">
    <source>
        <dbReference type="EMBL" id="RLV51149.1"/>
    </source>
</evidence>
<dbReference type="Pfam" id="PF00126">
    <property type="entry name" value="HTH_1"/>
    <property type="match status" value="1"/>
</dbReference>
<dbReference type="FunFam" id="1.10.10.10:FF:000001">
    <property type="entry name" value="LysR family transcriptional regulator"/>
    <property type="match status" value="1"/>
</dbReference>
<name>A0A3L8P8R0_9ACTN</name>
<dbReference type="PROSITE" id="PS50931">
    <property type="entry name" value="HTH_LYSR"/>
    <property type="match status" value="1"/>
</dbReference>
<dbReference type="InterPro" id="IPR000847">
    <property type="entry name" value="LysR_HTH_N"/>
</dbReference>
<evidence type="ECO:0000256" key="3">
    <source>
        <dbReference type="ARBA" id="ARBA00023125"/>
    </source>
</evidence>
<accession>A0A3L8P8R0</accession>